<gene>
    <name evidence="2" type="ORF">AK812_SmicGene35867</name>
</gene>
<reference evidence="2 3" key="1">
    <citation type="submission" date="2016-02" db="EMBL/GenBank/DDBJ databases">
        <title>Genome analysis of coral dinoflagellate symbionts highlights evolutionary adaptations to a symbiotic lifestyle.</title>
        <authorList>
            <person name="Aranda M."/>
            <person name="Li Y."/>
            <person name="Liew Y.J."/>
            <person name="Baumgarten S."/>
            <person name="Simakov O."/>
            <person name="Wilson M."/>
            <person name="Piel J."/>
            <person name="Ashoor H."/>
            <person name="Bougouffa S."/>
            <person name="Bajic V.B."/>
            <person name="Ryu T."/>
            <person name="Ravasi T."/>
            <person name="Bayer T."/>
            <person name="Micklem G."/>
            <person name="Kim H."/>
            <person name="Bhak J."/>
            <person name="Lajeunesse T.C."/>
            <person name="Voolstra C.R."/>
        </authorList>
    </citation>
    <scope>NUCLEOTIDE SEQUENCE [LARGE SCALE GENOMIC DNA]</scope>
    <source>
        <strain evidence="2 3">CCMP2467</strain>
    </source>
</reference>
<dbReference type="EMBL" id="LSRX01001120">
    <property type="protein sequence ID" value="OLP83373.1"/>
    <property type="molecule type" value="Genomic_DNA"/>
</dbReference>
<feature type="region of interest" description="Disordered" evidence="1">
    <location>
        <begin position="99"/>
        <end position="149"/>
    </location>
</feature>
<feature type="compositionally biased region" description="Low complexity" evidence="1">
    <location>
        <begin position="131"/>
        <end position="149"/>
    </location>
</feature>
<evidence type="ECO:0000313" key="2">
    <source>
        <dbReference type="EMBL" id="OLP83373.1"/>
    </source>
</evidence>
<sequence>MGTDGLLTIVLGEGANYRVLPRITGFFGIISALFKRLWDQAEMHETLETDDNFEIVASTIKAIYDQTCRSCGLINRLIIYMPSDGETVRKMRIDHRVGDTPAKQKLLRPDKRHSEDHGPVSEKRQKDETASSRQQWDDSSWWQSSDWTSRRVPGAGISRACGREHGASGEVKHICTGGSANLLATMYSFSSSPENDHSLASPVSKARCPAHVSFPCDCPAVICQPESALQEAATGANLAQHLQETAGHRPCPAEEALTASLLLNSGIDTAQGFLSTTQSAMLSYPFRGLPEAGIVRDSLQSGVLIVFYDTTVLFTAPFMPMAASAASAFPAVWDDDAPFVDREDSACPFTGAGACWKSDVPTPWWVDAQSHTEGPADDESIPRKLEGWWRVMEFRRDADTEAGQDLDVGELCFLEKLWTDRVRIFKAGHKGPAGEIPLSRVCDLQLTSKADTSIGSRWDLLRDVGEGGDDPDDIQVGQRRLLLGGEYGSLKLKGLECEVLNYVEWLDRWTVEIPVKDQKGKNLVIAVIPAQLRHPKLPRDPKRNAKVNLGLALRSRALELHWQEEPPNLMAAEPLASRAPMASAAIGVREGPGHSDLKRGPAKSVVKHLDPHQFYNVQGLDLLLDKLRRSPLQTLPIPDSFQKRTSRSSNKHFVDAGTLLKSLLLRAWRRLLRRRALLMVLPKKRPELRMDLLTFPNLGRPLRDLPRAGRSARARGNGVAGAGLSAPERQQILTLANDKVNFQIIRQALRQGMTKGSGYKGGSIYMMEVVRDEAIHENDHPDPNNSSSTTPAGPWTDKGPRENANLGSTGSHADHAAFVDEPPRFVLDRGYWQCGRGSDLAAFAAAWHPVLRAAIKVELGDTSLGIRAGRGLSGHRWLL</sequence>
<dbReference type="Proteomes" id="UP000186817">
    <property type="component" value="Unassembled WGS sequence"/>
</dbReference>
<comment type="caution">
    <text evidence="2">The sequence shown here is derived from an EMBL/GenBank/DDBJ whole genome shotgun (WGS) entry which is preliminary data.</text>
</comment>
<proteinExistence type="predicted"/>
<evidence type="ECO:0000256" key="1">
    <source>
        <dbReference type="SAM" id="MobiDB-lite"/>
    </source>
</evidence>
<name>A0A1Q9CKB7_SYMMI</name>
<evidence type="ECO:0000313" key="3">
    <source>
        <dbReference type="Proteomes" id="UP000186817"/>
    </source>
</evidence>
<keyword evidence="3" id="KW-1185">Reference proteome</keyword>
<dbReference type="OrthoDB" id="10576518at2759"/>
<dbReference type="AlphaFoldDB" id="A0A1Q9CKB7"/>
<protein>
    <submittedName>
        <fullName evidence="2">Uncharacterized protein</fullName>
    </submittedName>
</protein>
<accession>A0A1Q9CKB7</accession>
<organism evidence="2 3">
    <name type="scientific">Symbiodinium microadriaticum</name>
    <name type="common">Dinoflagellate</name>
    <name type="synonym">Zooxanthella microadriatica</name>
    <dbReference type="NCBI Taxonomy" id="2951"/>
    <lineage>
        <taxon>Eukaryota</taxon>
        <taxon>Sar</taxon>
        <taxon>Alveolata</taxon>
        <taxon>Dinophyceae</taxon>
        <taxon>Suessiales</taxon>
        <taxon>Symbiodiniaceae</taxon>
        <taxon>Symbiodinium</taxon>
    </lineage>
</organism>
<feature type="region of interest" description="Disordered" evidence="1">
    <location>
        <begin position="776"/>
        <end position="815"/>
    </location>
</feature>
<feature type="compositionally biased region" description="Basic and acidic residues" evidence="1">
    <location>
        <begin position="107"/>
        <end position="130"/>
    </location>
</feature>